<proteinExistence type="predicted"/>
<reference evidence="3 4" key="1">
    <citation type="submission" date="2020-02" db="EMBL/GenBank/DDBJ databases">
        <title>Whole-genome analyses of novel actinobacteria.</title>
        <authorList>
            <person name="Sahin N."/>
            <person name="Gencbay T."/>
        </authorList>
    </citation>
    <scope>NUCLEOTIDE SEQUENCE [LARGE SCALE GENOMIC DNA]</scope>
    <source>
        <strain evidence="3 4">HC44</strain>
    </source>
</reference>
<feature type="signal peptide" evidence="2">
    <location>
        <begin position="1"/>
        <end position="28"/>
    </location>
</feature>
<accession>A0A6G4VDQ8</accession>
<name>A0A6G4VDQ8_9ACTN</name>
<organism evidence="3 4">
    <name type="scientific">Streptomyces scabichelini</name>
    <dbReference type="NCBI Taxonomy" id="2711217"/>
    <lineage>
        <taxon>Bacteria</taxon>
        <taxon>Bacillati</taxon>
        <taxon>Actinomycetota</taxon>
        <taxon>Actinomycetes</taxon>
        <taxon>Kitasatosporales</taxon>
        <taxon>Streptomycetaceae</taxon>
        <taxon>Streptomyces</taxon>
    </lineage>
</organism>
<feature type="region of interest" description="Disordered" evidence="1">
    <location>
        <begin position="31"/>
        <end position="88"/>
    </location>
</feature>
<keyword evidence="4" id="KW-1185">Reference proteome</keyword>
<protein>
    <recommendedName>
        <fullName evidence="5">Lipoprotein</fullName>
    </recommendedName>
</protein>
<evidence type="ECO:0000313" key="3">
    <source>
        <dbReference type="EMBL" id="NGO12262.1"/>
    </source>
</evidence>
<keyword evidence="2" id="KW-0732">Signal</keyword>
<feature type="chain" id="PRO_5038950295" description="Lipoprotein" evidence="2">
    <location>
        <begin position="29"/>
        <end position="284"/>
    </location>
</feature>
<dbReference type="Proteomes" id="UP000472335">
    <property type="component" value="Unassembled WGS sequence"/>
</dbReference>
<evidence type="ECO:0008006" key="5">
    <source>
        <dbReference type="Google" id="ProtNLM"/>
    </source>
</evidence>
<comment type="caution">
    <text evidence="3">The sequence shown here is derived from an EMBL/GenBank/DDBJ whole genome shotgun (WGS) entry which is preliminary data.</text>
</comment>
<evidence type="ECO:0000256" key="1">
    <source>
        <dbReference type="SAM" id="MobiDB-lite"/>
    </source>
</evidence>
<dbReference type="AlphaFoldDB" id="A0A6G4VDQ8"/>
<feature type="compositionally biased region" description="Gly residues" evidence="1">
    <location>
        <begin position="31"/>
        <end position="40"/>
    </location>
</feature>
<gene>
    <name evidence="3" type="ORF">G5C60_32810</name>
</gene>
<dbReference type="EMBL" id="JAAKZY010000133">
    <property type="protein sequence ID" value="NGO12262.1"/>
    <property type="molecule type" value="Genomic_DNA"/>
</dbReference>
<evidence type="ECO:0000313" key="4">
    <source>
        <dbReference type="Proteomes" id="UP000472335"/>
    </source>
</evidence>
<evidence type="ECO:0000256" key="2">
    <source>
        <dbReference type="SAM" id="SignalP"/>
    </source>
</evidence>
<sequence>MAKAGNVKAKLSRIVVAASAVATLGFTAACGGGGGGGGDADTGAGADKRPSKSTSEPKSGPKSAPGGETATGAAEDAKGQPAQDPDEPLTKAQLEKAALATGDVKGFQVAEMPASDIVEDSVPADPAVCRPIADMFLFTTDPLSEAAVGRTFTPDDELDASATSLALLSYPSDDADQVLSGLRTATKKCTAYRHTDYRYTGVKALADPDLGDEAVAYRLLASIEGLKVPTTFTVVRSGTSVVSFTSMNMLDGDKVEVPTSIIEAQLEKLEKLEKFEKLGKTTAE</sequence>
<dbReference type="PROSITE" id="PS51257">
    <property type="entry name" value="PROKAR_LIPOPROTEIN"/>
    <property type="match status" value="1"/>
</dbReference>